<dbReference type="InterPro" id="IPR010730">
    <property type="entry name" value="HET"/>
</dbReference>
<accession>A0A0C3C9X6</accession>
<gene>
    <name evidence="2" type="ORF">OIDMADRAFT_171163</name>
</gene>
<dbReference type="PANTHER" id="PTHR24148">
    <property type="entry name" value="ANKYRIN REPEAT DOMAIN-CONTAINING PROTEIN 39 HOMOLOG-RELATED"/>
    <property type="match status" value="1"/>
</dbReference>
<evidence type="ECO:0000313" key="3">
    <source>
        <dbReference type="Proteomes" id="UP000054321"/>
    </source>
</evidence>
<dbReference type="InterPro" id="IPR052895">
    <property type="entry name" value="HetReg/Transcr_Mod"/>
</dbReference>
<sequence length="657" mass="74845">MTSDLYVYLPLDVGQEEIRLFILSPGHYDDPIQGVIRHTPLPELSYLPDNRLSLKELRASLVPPWRAFETVEHRYIFEEDEKDECSWNLAIALRHLRHRENPRTLWVDAICINQSDISDKNYQVPRMRFIYKFAQRTIFWLGPSSESSSHALSTLSHLGKQIEITVDDWRLRSAEATHPDWYHSRTTLPYSQETWQALDNLLKRPWFGRLWVIQEVKLSNRFALVQCGAETLSWSLFQRALRCLFYKTMPTAELTDRISGTTPFIYDSVTFAGILSRARQKGCSNPLDRVYGVLSLTPQCIADKLHVDYSLSPADVFKQSFLADLKQIGRLDFLQYVSLERVTANLPTWVPDWAFPPKFAKRRYYSSFCSGFSAAHAQNHSSRLLDVVGIKIATVETTSPLLTDDLDQVSHVIRQFDPPALEGINYINGDSSLDCFVRTLTMGLIKDLYPLSDAFGSLEHWKKILKKLATNDTDFQSDGSTSRLRYILAEIQGRMMVTPQEGYFGLASDGVQRGDEICVVLGCHMPIVLRPLLPMANPTGNEYEVIGVCYVDGVSHGESLLGPIPTPWQLRIIFDDLGIFTPQFVNADSGETTFEDPRLATVPRDWEELEAIRSPGDPTLFKRFHNKISGEIINSDPRMSPEALEQRGVKLQTFTLV</sequence>
<dbReference type="STRING" id="913774.A0A0C3C9X6"/>
<dbReference type="InParanoid" id="A0A0C3C9X6"/>
<name>A0A0C3C9X6_OIDMZ</name>
<organism evidence="2 3">
    <name type="scientific">Oidiodendron maius (strain Zn)</name>
    <dbReference type="NCBI Taxonomy" id="913774"/>
    <lineage>
        <taxon>Eukaryota</taxon>
        <taxon>Fungi</taxon>
        <taxon>Dikarya</taxon>
        <taxon>Ascomycota</taxon>
        <taxon>Pezizomycotina</taxon>
        <taxon>Leotiomycetes</taxon>
        <taxon>Leotiomycetes incertae sedis</taxon>
        <taxon>Myxotrichaceae</taxon>
        <taxon>Oidiodendron</taxon>
    </lineage>
</organism>
<protein>
    <recommendedName>
        <fullName evidence="1">WW domain-containing protein</fullName>
    </recommendedName>
</protein>
<proteinExistence type="predicted"/>
<dbReference type="PANTHER" id="PTHR24148:SF82">
    <property type="entry name" value="HETEROKARYON INCOMPATIBILITY DOMAIN-CONTAINING PROTEIN"/>
    <property type="match status" value="1"/>
</dbReference>
<feature type="domain" description="WW" evidence="1">
    <location>
        <begin position="562"/>
        <end position="599"/>
    </location>
</feature>
<evidence type="ECO:0000313" key="2">
    <source>
        <dbReference type="EMBL" id="KIM95703.1"/>
    </source>
</evidence>
<dbReference type="InterPro" id="IPR001202">
    <property type="entry name" value="WW_dom"/>
</dbReference>
<dbReference type="Proteomes" id="UP000054321">
    <property type="component" value="Unassembled WGS sequence"/>
</dbReference>
<dbReference type="HOGENOM" id="CLU_004184_7_4_1"/>
<dbReference type="AlphaFoldDB" id="A0A0C3C9X6"/>
<reference evidence="2 3" key="1">
    <citation type="submission" date="2014-04" db="EMBL/GenBank/DDBJ databases">
        <authorList>
            <consortium name="DOE Joint Genome Institute"/>
            <person name="Kuo A."/>
            <person name="Martino E."/>
            <person name="Perotto S."/>
            <person name="Kohler A."/>
            <person name="Nagy L.G."/>
            <person name="Floudas D."/>
            <person name="Copeland A."/>
            <person name="Barry K.W."/>
            <person name="Cichocki N."/>
            <person name="Veneault-Fourrey C."/>
            <person name="LaButti K."/>
            <person name="Lindquist E.A."/>
            <person name="Lipzen A."/>
            <person name="Lundell T."/>
            <person name="Morin E."/>
            <person name="Murat C."/>
            <person name="Sun H."/>
            <person name="Tunlid A."/>
            <person name="Henrissat B."/>
            <person name="Grigoriev I.V."/>
            <person name="Hibbett D.S."/>
            <person name="Martin F."/>
            <person name="Nordberg H.P."/>
            <person name="Cantor M.N."/>
            <person name="Hua S.X."/>
        </authorList>
    </citation>
    <scope>NUCLEOTIDE SEQUENCE [LARGE SCALE GENOMIC DNA]</scope>
    <source>
        <strain evidence="2 3">Zn</strain>
    </source>
</reference>
<reference evidence="3" key="2">
    <citation type="submission" date="2015-01" db="EMBL/GenBank/DDBJ databases">
        <title>Evolutionary Origins and Diversification of the Mycorrhizal Mutualists.</title>
        <authorList>
            <consortium name="DOE Joint Genome Institute"/>
            <consortium name="Mycorrhizal Genomics Consortium"/>
            <person name="Kohler A."/>
            <person name="Kuo A."/>
            <person name="Nagy L.G."/>
            <person name="Floudas D."/>
            <person name="Copeland A."/>
            <person name="Barry K.W."/>
            <person name="Cichocki N."/>
            <person name="Veneault-Fourrey C."/>
            <person name="LaButti K."/>
            <person name="Lindquist E.A."/>
            <person name="Lipzen A."/>
            <person name="Lundell T."/>
            <person name="Morin E."/>
            <person name="Murat C."/>
            <person name="Riley R."/>
            <person name="Ohm R."/>
            <person name="Sun H."/>
            <person name="Tunlid A."/>
            <person name="Henrissat B."/>
            <person name="Grigoriev I.V."/>
            <person name="Hibbett D.S."/>
            <person name="Martin F."/>
        </authorList>
    </citation>
    <scope>NUCLEOTIDE SEQUENCE [LARGE SCALE GENOMIC DNA]</scope>
    <source>
        <strain evidence="3">Zn</strain>
    </source>
</reference>
<evidence type="ECO:0000259" key="1">
    <source>
        <dbReference type="PROSITE" id="PS50020"/>
    </source>
</evidence>
<dbReference type="OrthoDB" id="4850726at2759"/>
<dbReference type="Pfam" id="PF26639">
    <property type="entry name" value="Het-6_barrel"/>
    <property type="match status" value="1"/>
</dbReference>
<keyword evidence="3" id="KW-1185">Reference proteome</keyword>
<dbReference type="PROSITE" id="PS50020">
    <property type="entry name" value="WW_DOMAIN_2"/>
    <property type="match status" value="1"/>
</dbReference>
<dbReference type="EMBL" id="KN832886">
    <property type="protein sequence ID" value="KIM95703.1"/>
    <property type="molecule type" value="Genomic_DNA"/>
</dbReference>
<dbReference type="Pfam" id="PF06985">
    <property type="entry name" value="HET"/>
    <property type="match status" value="1"/>
</dbReference>